<dbReference type="GO" id="GO:0006508">
    <property type="term" value="P:proteolysis"/>
    <property type="evidence" value="ECO:0007669"/>
    <property type="project" value="UniProtKB-KW"/>
</dbReference>
<protein>
    <recommendedName>
        <fullName evidence="7">Cathepsin propeptide inhibitor domain-containing protein</fullName>
    </recommendedName>
</protein>
<keyword evidence="5" id="KW-0865">Zymogen</keyword>
<evidence type="ECO:0000259" key="7">
    <source>
        <dbReference type="SMART" id="SM00848"/>
    </source>
</evidence>
<evidence type="ECO:0000256" key="2">
    <source>
        <dbReference type="ARBA" id="ARBA00022670"/>
    </source>
</evidence>
<reference evidence="8" key="2">
    <citation type="submission" date="2025-09" db="UniProtKB">
        <authorList>
            <consortium name="Ensembl"/>
        </authorList>
    </citation>
    <scope>IDENTIFICATION</scope>
</reference>
<feature type="domain" description="Cathepsin propeptide inhibitor" evidence="7">
    <location>
        <begin position="8"/>
        <end position="60"/>
    </location>
</feature>
<dbReference type="Gene3D" id="1.10.287.2250">
    <property type="match status" value="1"/>
</dbReference>
<dbReference type="Proteomes" id="UP000694388">
    <property type="component" value="Unplaced"/>
</dbReference>
<accession>A0A8C4R1P4</accession>
<dbReference type="PROSITE" id="PS00139">
    <property type="entry name" value="THIOL_PROTEASE_CYS"/>
    <property type="match status" value="1"/>
</dbReference>
<dbReference type="InterPro" id="IPR038765">
    <property type="entry name" value="Papain-like_cys_pep_sf"/>
</dbReference>
<dbReference type="Ensembl" id="ENSEBUT00000024388.1">
    <property type="protein sequence ID" value="ENSEBUP00000023812.1"/>
    <property type="gene ID" value="ENSEBUG00000014670.1"/>
</dbReference>
<organism evidence="8 9">
    <name type="scientific">Eptatretus burgeri</name>
    <name type="common">Inshore hagfish</name>
    <dbReference type="NCBI Taxonomy" id="7764"/>
    <lineage>
        <taxon>Eukaryota</taxon>
        <taxon>Metazoa</taxon>
        <taxon>Chordata</taxon>
        <taxon>Craniata</taxon>
        <taxon>Vertebrata</taxon>
        <taxon>Cyclostomata</taxon>
        <taxon>Myxini</taxon>
        <taxon>Myxiniformes</taxon>
        <taxon>Myxinidae</taxon>
        <taxon>Eptatretinae</taxon>
        <taxon>Eptatretus</taxon>
    </lineage>
</organism>
<dbReference type="Gene3D" id="3.90.70.10">
    <property type="entry name" value="Cysteine proteinases"/>
    <property type="match status" value="1"/>
</dbReference>
<dbReference type="GO" id="GO:0008234">
    <property type="term" value="F:cysteine-type peptidase activity"/>
    <property type="evidence" value="ECO:0007669"/>
    <property type="project" value="UniProtKB-KW"/>
</dbReference>
<dbReference type="SUPFAM" id="SSF54001">
    <property type="entry name" value="Cysteine proteinases"/>
    <property type="match status" value="1"/>
</dbReference>
<dbReference type="InterPro" id="IPR000169">
    <property type="entry name" value="Pept_cys_AS"/>
</dbReference>
<dbReference type="InterPro" id="IPR013201">
    <property type="entry name" value="Prot_inhib_I29"/>
</dbReference>
<evidence type="ECO:0000256" key="1">
    <source>
        <dbReference type="ARBA" id="ARBA00008455"/>
    </source>
</evidence>
<dbReference type="Pfam" id="PF08246">
    <property type="entry name" value="Inhibitor_I29"/>
    <property type="match status" value="1"/>
</dbReference>
<evidence type="ECO:0000313" key="8">
    <source>
        <dbReference type="Ensembl" id="ENSEBUP00000023812.1"/>
    </source>
</evidence>
<evidence type="ECO:0000313" key="9">
    <source>
        <dbReference type="Proteomes" id="UP000694388"/>
    </source>
</evidence>
<reference evidence="8" key="1">
    <citation type="submission" date="2025-08" db="UniProtKB">
        <authorList>
            <consortium name="Ensembl"/>
        </authorList>
    </citation>
    <scope>IDENTIFICATION</scope>
</reference>
<name>A0A8C4R1P4_EPTBU</name>
<keyword evidence="4" id="KW-0788">Thiol protease</keyword>
<dbReference type="InterPro" id="IPR000668">
    <property type="entry name" value="Peptidase_C1A_C"/>
</dbReference>
<keyword evidence="6" id="KW-1015">Disulfide bond</keyword>
<keyword evidence="2" id="KW-0645">Protease</keyword>
<dbReference type="PANTHER" id="PTHR12411">
    <property type="entry name" value="CYSTEINE PROTEASE FAMILY C1-RELATED"/>
    <property type="match status" value="1"/>
</dbReference>
<sequence>MNASLCAGKKYEDKEAETYRRLIWEFNLEKIERHNALADRGVHSFHLGMNHYGDLFPEEFRRRFTGCYLKDTRTKSHMMFEAKVTGPPPKSVNWTSRGYVTRVRNQFDCGCCWAFSSVREAGHTLCIYLEPSAILQQCDNKKESFVVLMSS</sequence>
<comment type="similarity">
    <text evidence="1">Belongs to the peptidase C1 family.</text>
</comment>
<proteinExistence type="inferred from homology"/>
<evidence type="ECO:0000256" key="5">
    <source>
        <dbReference type="ARBA" id="ARBA00023145"/>
    </source>
</evidence>
<evidence type="ECO:0000256" key="6">
    <source>
        <dbReference type="ARBA" id="ARBA00023157"/>
    </source>
</evidence>
<dbReference type="AlphaFoldDB" id="A0A8C4R1P4"/>
<dbReference type="SMART" id="SM00848">
    <property type="entry name" value="Inhibitor_I29"/>
    <property type="match status" value="1"/>
</dbReference>
<dbReference type="Pfam" id="PF00112">
    <property type="entry name" value="Peptidase_C1"/>
    <property type="match status" value="1"/>
</dbReference>
<dbReference type="InterPro" id="IPR013128">
    <property type="entry name" value="Peptidase_C1A"/>
</dbReference>
<keyword evidence="9" id="KW-1185">Reference proteome</keyword>
<evidence type="ECO:0000256" key="3">
    <source>
        <dbReference type="ARBA" id="ARBA00022801"/>
    </source>
</evidence>
<dbReference type="GeneTree" id="ENSGT00940000153321"/>
<keyword evidence="3" id="KW-0378">Hydrolase</keyword>
<evidence type="ECO:0000256" key="4">
    <source>
        <dbReference type="ARBA" id="ARBA00022807"/>
    </source>
</evidence>
<dbReference type="OMA" id="NMASAMR"/>